<reference evidence="2" key="1">
    <citation type="submission" date="2015-07" db="EMBL/GenBank/DDBJ databases">
        <title>Complete Genome of Thermincola ferriacetica strain Z-0001T.</title>
        <authorList>
            <person name="Lusk B."/>
            <person name="Badalamenti J.P."/>
            <person name="Parameswaran P."/>
            <person name="Bond D.R."/>
            <person name="Torres C.I."/>
        </authorList>
    </citation>
    <scope>NUCLEOTIDE SEQUENCE [LARGE SCALE GENOMIC DNA]</scope>
    <source>
        <strain evidence="2">Z-0001</strain>
    </source>
</reference>
<dbReference type="RefSeq" id="WP_083436944.1">
    <property type="nucleotide sequence ID" value="NZ_LGTE01000022.1"/>
</dbReference>
<dbReference type="InterPro" id="IPR027417">
    <property type="entry name" value="P-loop_NTPase"/>
</dbReference>
<dbReference type="PATRIC" id="fig|281456.6.peg.2794"/>
<accession>A0A0L6W054</accession>
<dbReference type="SUPFAM" id="SSF52540">
    <property type="entry name" value="P-loop containing nucleoside triphosphate hydrolases"/>
    <property type="match status" value="1"/>
</dbReference>
<sequence length="230" mass="25215">MRLCSGGEISIKGLAEAYVGEYASGKSEVAINRALELLALDREVTLVDLDLVEPFYTLRPLKRALEEKGLRVVAWETSQTIGLGEAGNVIKPEMRWVLRRNGDVILDVGYGVDGLRTLNLLEETQNRKDLKVYVVVNVGRPMTSSVEDIVAYVSDMGKVDGLINNSHLGDETTADFVQNGAVVVKNAADILNIPLVATYAEERILDALGTKDITGTPVKGIKRHMKTSFW</sequence>
<comment type="caution">
    <text evidence="1">The sequence shown here is derived from an EMBL/GenBank/DDBJ whole genome shotgun (WGS) entry which is preliminary data.</text>
</comment>
<protein>
    <recommendedName>
        <fullName evidence="3">ATP synthase</fullName>
    </recommendedName>
</protein>
<proteinExistence type="predicted"/>
<name>A0A0L6W054_9FIRM</name>
<evidence type="ECO:0000313" key="1">
    <source>
        <dbReference type="EMBL" id="KNZ68798.1"/>
    </source>
</evidence>
<keyword evidence="2" id="KW-1185">Reference proteome</keyword>
<evidence type="ECO:0000313" key="2">
    <source>
        <dbReference type="Proteomes" id="UP000037175"/>
    </source>
</evidence>
<dbReference type="AlphaFoldDB" id="A0A0L6W054"/>
<gene>
    <name evidence="1" type="ORF">Tfer_2683</name>
</gene>
<organism evidence="1 2">
    <name type="scientific">Thermincola ferriacetica</name>
    <dbReference type="NCBI Taxonomy" id="281456"/>
    <lineage>
        <taxon>Bacteria</taxon>
        <taxon>Bacillati</taxon>
        <taxon>Bacillota</taxon>
        <taxon>Clostridia</taxon>
        <taxon>Eubacteriales</taxon>
        <taxon>Thermincolaceae</taxon>
        <taxon>Thermincola</taxon>
    </lineage>
</organism>
<evidence type="ECO:0008006" key="3">
    <source>
        <dbReference type="Google" id="ProtNLM"/>
    </source>
</evidence>
<dbReference type="EMBL" id="LGTE01000022">
    <property type="protein sequence ID" value="KNZ68798.1"/>
    <property type="molecule type" value="Genomic_DNA"/>
</dbReference>
<dbReference type="Proteomes" id="UP000037175">
    <property type="component" value="Unassembled WGS sequence"/>
</dbReference>